<evidence type="ECO:0000256" key="10">
    <source>
        <dbReference type="ARBA" id="ARBA00023128"/>
    </source>
</evidence>
<comment type="catalytic activity">
    <reaction evidence="14">
        <text>L-glutamate + acetyl-CoA = N-acetyl-L-glutamate + CoA + H(+)</text>
        <dbReference type="Rhea" id="RHEA:24292"/>
        <dbReference type="ChEBI" id="CHEBI:15378"/>
        <dbReference type="ChEBI" id="CHEBI:29985"/>
        <dbReference type="ChEBI" id="CHEBI:44337"/>
        <dbReference type="ChEBI" id="CHEBI:57287"/>
        <dbReference type="ChEBI" id="CHEBI:57288"/>
        <dbReference type="EC" id="2.3.1.1"/>
    </reaction>
</comment>
<keyword evidence="19" id="KW-1185">Reference proteome</keyword>
<evidence type="ECO:0000256" key="8">
    <source>
        <dbReference type="ARBA" id="ARBA00022679"/>
    </source>
</evidence>
<evidence type="ECO:0000256" key="15">
    <source>
        <dbReference type="SAM" id="Coils"/>
    </source>
</evidence>
<evidence type="ECO:0000256" key="16">
    <source>
        <dbReference type="SAM" id="MobiDB-lite"/>
    </source>
</evidence>
<evidence type="ECO:0000256" key="5">
    <source>
        <dbReference type="ARBA" id="ARBA00012697"/>
    </source>
</evidence>
<evidence type="ECO:0000256" key="4">
    <source>
        <dbReference type="ARBA" id="ARBA00008694"/>
    </source>
</evidence>
<keyword evidence="9" id="KW-0809">Transit peptide</keyword>
<evidence type="ECO:0000313" key="19">
    <source>
        <dbReference type="Proteomes" id="UP000807716"/>
    </source>
</evidence>
<evidence type="ECO:0000313" key="18">
    <source>
        <dbReference type="EMBL" id="KAG0258175.1"/>
    </source>
</evidence>
<feature type="compositionally biased region" description="Low complexity" evidence="16">
    <location>
        <begin position="305"/>
        <end position="317"/>
    </location>
</feature>
<evidence type="ECO:0000256" key="13">
    <source>
        <dbReference type="ARBA" id="ARBA00033251"/>
    </source>
</evidence>
<dbReference type="PANTHER" id="PTHR23342">
    <property type="entry name" value="N-ACETYLGLUTAMATE SYNTHASE"/>
    <property type="match status" value="1"/>
</dbReference>
<keyword evidence="15" id="KW-0175">Coiled coil</keyword>
<dbReference type="InterPro" id="IPR006855">
    <property type="entry name" value="Vertebrate-like_GNAT_dom"/>
</dbReference>
<dbReference type="InterPro" id="IPR036393">
    <property type="entry name" value="AceGlu_kinase-like_sf"/>
</dbReference>
<dbReference type="PROSITE" id="PS51731">
    <property type="entry name" value="GNAT_NAGS"/>
    <property type="match status" value="1"/>
</dbReference>
<keyword evidence="7" id="KW-0028">Amino-acid biosynthesis</keyword>
<organism evidence="18 19">
    <name type="scientific">Actinomortierella ambigua</name>
    <dbReference type="NCBI Taxonomy" id="1343610"/>
    <lineage>
        <taxon>Eukaryota</taxon>
        <taxon>Fungi</taxon>
        <taxon>Fungi incertae sedis</taxon>
        <taxon>Mucoromycota</taxon>
        <taxon>Mortierellomycotina</taxon>
        <taxon>Mortierellomycetes</taxon>
        <taxon>Mortierellales</taxon>
        <taxon>Mortierellaceae</taxon>
        <taxon>Actinomortierella</taxon>
    </lineage>
</organism>
<dbReference type="Proteomes" id="UP000807716">
    <property type="component" value="Unassembled WGS sequence"/>
</dbReference>
<protein>
    <recommendedName>
        <fullName evidence="6">Amino-acid acetyltransferase, mitochondrial</fullName>
        <ecNumber evidence="5">2.3.1.1</ecNumber>
    </recommendedName>
    <alternativeName>
        <fullName evidence="12">Glutamate N-acetyltransferase</fullName>
    </alternativeName>
    <alternativeName>
        <fullName evidence="13">N-acetylglutamate synthase</fullName>
    </alternativeName>
</protein>
<dbReference type="GO" id="GO:0006592">
    <property type="term" value="P:ornithine biosynthetic process"/>
    <property type="evidence" value="ECO:0007669"/>
    <property type="project" value="TreeGrafter"/>
</dbReference>
<keyword evidence="11" id="KW-0012">Acyltransferase</keyword>
<dbReference type="OrthoDB" id="5585968at2759"/>
<feature type="region of interest" description="Disordered" evidence="16">
    <location>
        <begin position="297"/>
        <end position="317"/>
    </location>
</feature>
<reference evidence="18" key="1">
    <citation type="journal article" date="2020" name="Fungal Divers.">
        <title>Resolving the Mortierellaceae phylogeny through synthesis of multi-gene phylogenetics and phylogenomics.</title>
        <authorList>
            <person name="Vandepol N."/>
            <person name="Liber J."/>
            <person name="Desiro A."/>
            <person name="Na H."/>
            <person name="Kennedy M."/>
            <person name="Barry K."/>
            <person name="Grigoriev I.V."/>
            <person name="Miller A.N."/>
            <person name="O'Donnell K."/>
            <person name="Stajich J.E."/>
            <person name="Bonito G."/>
        </authorList>
    </citation>
    <scope>NUCLEOTIDE SEQUENCE</scope>
    <source>
        <strain evidence="18">BC1065</strain>
    </source>
</reference>
<evidence type="ECO:0000256" key="14">
    <source>
        <dbReference type="ARBA" id="ARBA00048372"/>
    </source>
</evidence>
<dbReference type="EMBL" id="JAAAJB010000334">
    <property type="protein sequence ID" value="KAG0258175.1"/>
    <property type="molecule type" value="Genomic_DNA"/>
</dbReference>
<dbReference type="EC" id="2.3.1.1" evidence="5"/>
<feature type="coiled-coil region" evidence="15">
    <location>
        <begin position="102"/>
        <end position="129"/>
    </location>
</feature>
<dbReference type="AlphaFoldDB" id="A0A9P6Q4A4"/>
<evidence type="ECO:0000256" key="1">
    <source>
        <dbReference type="ARBA" id="ARBA00002294"/>
    </source>
</evidence>
<dbReference type="GO" id="GO:0004042">
    <property type="term" value="F:L-glutamate N-acetyltransferase activity"/>
    <property type="evidence" value="ECO:0007669"/>
    <property type="project" value="TreeGrafter"/>
</dbReference>
<dbReference type="Pfam" id="PF04768">
    <property type="entry name" value="NAT"/>
    <property type="match status" value="1"/>
</dbReference>
<gene>
    <name evidence="18" type="primary">ARG2</name>
    <name evidence="18" type="ORF">DFQ27_004776</name>
</gene>
<accession>A0A9P6Q4A4</accession>
<sequence length="683" mass="73893">MSVAAAAAAGSRQSAYVQAILGLPCIHSPTMSRSLLMSHSGRRPVVAGKRRGLFTATSASATVGGSASGAAASTASKHLYPTRCRIPSSSLAARGVRLSSSLTEVAARNEALQAAQDRQREQVNAREKKNRDLILKVMGTMPSPREARQFLNRFSLPLDEAPVASPAPISSLVSPSTTTTATFSPETATTPSFVDSLFWPSSHHLALIKVEGPFNHESLATIANTLVQLQQLGLMSIVMLDNRTWWQLDPAQEERLGGSRLASTDAATVRHRMMKDMAEFVEELEAAGGKARPINEGLFEADGRSNGNSSNSSSSSSCLEVKVADRMAPIQSCLKLGQIPVVIPMVTSTTCVHTPVQSNEAIVSLAKHMAETAKQAQVPPGFKVPMRLIVINTTGGIPLTRTRGIRGPTHSFVNLRGEYDAILDDLAHMEHLPKDAEESYRSDLDMIKASLDVLPPTCSALITSSPSLTLITNLITDKPLFSSTTRATDPKGMLATTVIRRGLDIATLRHNLNGLDLSRMTQLLEASFAKPLDGPAYYRRIQDRTESVILTGTDYEGAAIVTREGGEDKEAIGGGAEFGRPGRPLATVAYLDKFAVAPKSQGIGVADILWKQLQDNFPDLVWRSRTDNPVNKWYFDRADGTTRIPGTNWTVFWYGPKGRHLIKDYVQICRDIPASFFAPPAKK</sequence>
<dbReference type="GO" id="GO:0006526">
    <property type="term" value="P:L-arginine biosynthetic process"/>
    <property type="evidence" value="ECO:0007669"/>
    <property type="project" value="TreeGrafter"/>
</dbReference>
<comment type="caution">
    <text evidence="18">The sequence shown here is derived from an EMBL/GenBank/DDBJ whole genome shotgun (WGS) entry which is preliminary data.</text>
</comment>
<name>A0A9P6Q4A4_9FUNG</name>
<dbReference type="PANTHER" id="PTHR23342:SF4">
    <property type="entry name" value="AMINO-ACID ACETYLTRANSFERASE, MITOCHONDRIAL"/>
    <property type="match status" value="1"/>
</dbReference>
<evidence type="ECO:0000259" key="17">
    <source>
        <dbReference type="PROSITE" id="PS51731"/>
    </source>
</evidence>
<evidence type="ECO:0000256" key="11">
    <source>
        <dbReference type="ARBA" id="ARBA00023315"/>
    </source>
</evidence>
<evidence type="ECO:0000256" key="12">
    <source>
        <dbReference type="ARBA" id="ARBA00030346"/>
    </source>
</evidence>
<keyword evidence="8" id="KW-0808">Transferase</keyword>
<dbReference type="Gene3D" id="3.40.630.30">
    <property type="match status" value="1"/>
</dbReference>
<evidence type="ECO:0000256" key="3">
    <source>
        <dbReference type="ARBA" id="ARBA00004925"/>
    </source>
</evidence>
<feature type="domain" description="N-acetyltransferase" evidence="17">
    <location>
        <begin position="504"/>
        <end position="677"/>
    </location>
</feature>
<dbReference type="Gene3D" id="3.40.1160.10">
    <property type="entry name" value="Acetylglutamate kinase-like"/>
    <property type="match status" value="1"/>
</dbReference>
<comment type="function">
    <text evidence="1">N-acetylglutamate synthase involved in arginine biosynthesis.</text>
</comment>
<evidence type="ECO:0000256" key="6">
    <source>
        <dbReference type="ARBA" id="ARBA00018802"/>
    </source>
</evidence>
<keyword evidence="10" id="KW-0496">Mitochondrion</keyword>
<comment type="subcellular location">
    <subcellularLocation>
        <location evidence="2">Mitochondrion</location>
    </subcellularLocation>
</comment>
<evidence type="ECO:0000256" key="2">
    <source>
        <dbReference type="ARBA" id="ARBA00004173"/>
    </source>
</evidence>
<evidence type="ECO:0000256" key="9">
    <source>
        <dbReference type="ARBA" id="ARBA00022946"/>
    </source>
</evidence>
<dbReference type="GO" id="GO:0005759">
    <property type="term" value="C:mitochondrial matrix"/>
    <property type="evidence" value="ECO:0007669"/>
    <property type="project" value="TreeGrafter"/>
</dbReference>
<proteinExistence type="inferred from homology"/>
<evidence type="ECO:0000256" key="7">
    <source>
        <dbReference type="ARBA" id="ARBA00022605"/>
    </source>
</evidence>
<comment type="similarity">
    <text evidence="4">Belongs to the acetyltransferase family.</text>
</comment>
<comment type="pathway">
    <text evidence="3">Amino-acid biosynthesis; L-arginine biosynthesis; N(2)-acetyl-L-ornithine from L-glutamate: step 1/4.</text>
</comment>